<comment type="similarity">
    <text evidence="2 8">Belongs to the type II topoisomerase GyrA/ParC subunit family.</text>
</comment>
<dbReference type="HAMAP" id="MF_01897">
    <property type="entry name" value="GyrA"/>
    <property type="match status" value="1"/>
</dbReference>
<keyword evidence="8" id="KW-0963">Cytoplasm</keyword>
<evidence type="ECO:0000256" key="5">
    <source>
        <dbReference type="ARBA" id="ARBA00023029"/>
    </source>
</evidence>
<keyword evidence="7 8" id="KW-0413">Isomerase</keyword>
<dbReference type="PROSITE" id="PS52040">
    <property type="entry name" value="TOPO_IIA"/>
    <property type="match status" value="1"/>
</dbReference>
<gene>
    <name evidence="8" type="primary">gyrA</name>
    <name evidence="11" type="ORF">UV76_C0023G0015</name>
</gene>
<dbReference type="FunFam" id="1.10.268.10:FF:000001">
    <property type="entry name" value="DNA gyrase subunit A"/>
    <property type="match status" value="1"/>
</dbReference>
<dbReference type="InterPro" id="IPR035516">
    <property type="entry name" value="Gyrase/topoIV_suA_C"/>
</dbReference>
<keyword evidence="6 8" id="KW-0238">DNA-binding</keyword>
<dbReference type="GO" id="GO:0006265">
    <property type="term" value="P:DNA topological change"/>
    <property type="evidence" value="ECO:0007669"/>
    <property type="project" value="UniProtKB-UniRule"/>
</dbReference>
<evidence type="ECO:0000259" key="10">
    <source>
        <dbReference type="PROSITE" id="PS52040"/>
    </source>
</evidence>
<evidence type="ECO:0000256" key="6">
    <source>
        <dbReference type="ARBA" id="ARBA00023125"/>
    </source>
</evidence>
<dbReference type="EC" id="5.6.2.2" evidence="8"/>
<evidence type="ECO:0000256" key="3">
    <source>
        <dbReference type="ARBA" id="ARBA00022741"/>
    </source>
</evidence>
<dbReference type="PATRIC" id="fig|1618738.3.peg.776"/>
<dbReference type="NCBIfam" id="NF004043">
    <property type="entry name" value="PRK05560.1"/>
    <property type="match status" value="1"/>
</dbReference>
<dbReference type="GO" id="GO:0005694">
    <property type="term" value="C:chromosome"/>
    <property type="evidence" value="ECO:0007669"/>
    <property type="project" value="InterPro"/>
</dbReference>
<evidence type="ECO:0000313" key="12">
    <source>
        <dbReference type="Proteomes" id="UP000034646"/>
    </source>
</evidence>
<comment type="catalytic activity">
    <reaction evidence="1 8 9">
        <text>ATP-dependent breakage, passage and rejoining of double-stranded DNA.</text>
        <dbReference type="EC" id="5.6.2.2"/>
    </reaction>
</comment>
<dbReference type="SUPFAM" id="SSF56719">
    <property type="entry name" value="Type II DNA topoisomerase"/>
    <property type="match status" value="1"/>
</dbReference>
<dbReference type="PANTHER" id="PTHR43493">
    <property type="entry name" value="DNA GYRASE/TOPOISOMERASE SUBUNIT A"/>
    <property type="match status" value="1"/>
</dbReference>
<protein>
    <recommendedName>
        <fullName evidence="8">DNA gyrase subunit A</fullName>
        <ecNumber evidence="8">5.6.2.2</ecNumber>
    </recommendedName>
</protein>
<comment type="subcellular location">
    <subcellularLocation>
        <location evidence="8">Cytoplasm</location>
    </subcellularLocation>
</comment>
<dbReference type="GO" id="GO:0003677">
    <property type="term" value="F:DNA binding"/>
    <property type="evidence" value="ECO:0007669"/>
    <property type="project" value="UniProtKB-UniRule"/>
</dbReference>
<dbReference type="Gene3D" id="2.120.10.90">
    <property type="entry name" value="DNA gyrase/topoisomerase IV, subunit A, C-terminal"/>
    <property type="match status" value="1"/>
</dbReference>
<dbReference type="Gene3D" id="3.30.1360.40">
    <property type="match status" value="1"/>
</dbReference>
<feature type="domain" description="Topo IIA-type catalytic" evidence="10">
    <location>
        <begin position="41"/>
        <end position="505"/>
    </location>
</feature>
<dbReference type="InterPro" id="IPR013758">
    <property type="entry name" value="Topo_IIA_A/C_ab"/>
</dbReference>
<comment type="caution">
    <text evidence="11">The sequence shown here is derived from an EMBL/GenBank/DDBJ whole genome shotgun (WGS) entry which is preliminary data.</text>
</comment>
<organism evidence="11 12">
    <name type="scientific">Candidatus Nomurabacteria bacterium GW2011_GWA2_43_15</name>
    <dbReference type="NCBI Taxonomy" id="1618738"/>
    <lineage>
        <taxon>Bacteria</taxon>
        <taxon>Candidatus Nomuraibacteriota</taxon>
    </lineage>
</organism>
<dbReference type="FunFam" id="3.90.199.10:FF:000001">
    <property type="entry name" value="DNA gyrase subunit A"/>
    <property type="match status" value="1"/>
</dbReference>
<dbReference type="GO" id="GO:0005524">
    <property type="term" value="F:ATP binding"/>
    <property type="evidence" value="ECO:0007669"/>
    <property type="project" value="UniProtKB-UniRule"/>
</dbReference>
<dbReference type="Gene3D" id="1.10.268.10">
    <property type="entry name" value="Topoisomerase, domain 3"/>
    <property type="match status" value="1"/>
</dbReference>
<feature type="active site" description="O-(5'-phospho-DNA)-tyrosine intermediate" evidence="8 9">
    <location>
        <position position="129"/>
    </location>
</feature>
<dbReference type="Pfam" id="PF03989">
    <property type="entry name" value="DNA_gyraseA_C"/>
    <property type="match status" value="6"/>
</dbReference>
<dbReference type="InterPro" id="IPR006691">
    <property type="entry name" value="GyrA/parC_rep"/>
</dbReference>
<dbReference type="CDD" id="cd00187">
    <property type="entry name" value="TOP4c"/>
    <property type="match status" value="1"/>
</dbReference>
<dbReference type="PANTHER" id="PTHR43493:SF5">
    <property type="entry name" value="DNA GYRASE SUBUNIT A, CHLOROPLASTIC_MITOCHONDRIAL"/>
    <property type="match status" value="1"/>
</dbReference>
<evidence type="ECO:0000256" key="9">
    <source>
        <dbReference type="PROSITE-ProRule" id="PRU01384"/>
    </source>
</evidence>
<dbReference type="Pfam" id="PF00521">
    <property type="entry name" value="DNA_topoisoIV"/>
    <property type="match status" value="1"/>
</dbReference>
<evidence type="ECO:0000256" key="2">
    <source>
        <dbReference type="ARBA" id="ARBA00008263"/>
    </source>
</evidence>
<dbReference type="InterPro" id="IPR050220">
    <property type="entry name" value="Type_II_DNA_Topoisomerases"/>
</dbReference>
<keyword evidence="3 8" id="KW-0547">Nucleotide-binding</keyword>
<proteinExistence type="inferred from homology"/>
<dbReference type="NCBIfam" id="NF004044">
    <property type="entry name" value="PRK05561.1"/>
    <property type="match status" value="1"/>
</dbReference>
<evidence type="ECO:0000256" key="1">
    <source>
        <dbReference type="ARBA" id="ARBA00000185"/>
    </source>
</evidence>
<sequence>MAKNVPELNKEARADLPVDIVGEMKESYLAYAMSVITSRALPDVRDGLKPVHRRILFAMHEMGLTASARFRKSAAVVGDVLGKYHPHGDVAVYDSMVGMAQEFSYRYPLVLGQGNFGSIDGDNAAAMRYTEAKMSRISSELLRDLEKETVDFRPNYDQTRKEPVVFPSSVPALLLNGTLGIAVGMATNIPSHNLAEVLDATIHLIENEEATTEDLMQFIKGPDFPTGGIAFGSKDMLHAYSTGRGGVVCRGEAEIVEQKDGNFSIIITSIPFRVNKANLIMSIAELVQEKKLEGIKGLRDESTKDIRVVVDLKSSAHPEKVLNYIYKNTQLESNFNFNMVALVDGVPQTLSLKSILNEFITHRKEVVKRRSAYDLRKAEEREHILLGLKKALDKIDRVISVIRGSKDSAMAKVNLIKEFKFSDLQAMAILEMKLAKLAGLERKAVEDELSEKQKFIADMKDLLASPKKILKTISTELREIREKYADERRTKIVKGGVKEISDEDLVPEKETILVLTAGGYVKCTDPSEYRAQKRGGVGVIDLETKEEDFVTMLVSGSTHSNLLFFTNLGKVYQMRMYDIPEGRRATRGKSIMNFLALSGEEKVTSILAMPASAGGLKDLTKTTSSLMLITKHGTAKKMSSESFKDVRRSGIIAIRLDKDDQLISALSVEKGDEVMIATAEGQSIRFKESDVREMGRTAGGVSGIRLRKNDEVIGVDVIRKNPAKDGASKKEGFFLTMSGNGFGKKTALKEYKIQKRGGSGVKTAKVTPKTGKLIVAKVLTGEEEELIAMSKKGQVIRTALKDISALGRQTQGVTVMRLRGGDGIASLACL</sequence>
<evidence type="ECO:0000256" key="4">
    <source>
        <dbReference type="ARBA" id="ARBA00022840"/>
    </source>
</evidence>
<dbReference type="AlphaFoldDB" id="A0A0G1DNL7"/>
<dbReference type="SUPFAM" id="SSF101904">
    <property type="entry name" value="GyrA/ParC C-terminal domain-like"/>
    <property type="match status" value="1"/>
</dbReference>
<comment type="subunit">
    <text evidence="8">Heterotetramer, composed of two GyrA and two GyrB chains. In the heterotetramer, GyrA contains the active site tyrosine that forms a transient covalent intermediate with DNA, while GyrB binds cofactors and catalyzes ATP hydrolysis.</text>
</comment>
<dbReference type="GO" id="GO:0009330">
    <property type="term" value="C:DNA topoisomerase type II (double strand cut, ATP-hydrolyzing) complex"/>
    <property type="evidence" value="ECO:0007669"/>
    <property type="project" value="TreeGrafter"/>
</dbReference>
<comment type="function">
    <text evidence="8">A type II topoisomerase that negatively supercoils closed circular double-stranded (ds) DNA in an ATP-dependent manner to modulate DNA topology and maintain chromosomes in an underwound state. Negative supercoiling favors strand separation, and DNA replication, transcription, recombination and repair, all of which involve strand separation. Also able to catalyze the interconversion of other topological isomers of dsDNA rings, including catenanes and knotted rings. Type II topoisomerases break and join 2 DNA strands simultaneously in an ATP-dependent manner.</text>
</comment>
<dbReference type="EMBL" id="LCFS01000023">
    <property type="protein sequence ID" value="KKS99229.1"/>
    <property type="molecule type" value="Genomic_DNA"/>
</dbReference>
<keyword evidence="5 8" id="KW-0799">Topoisomerase</keyword>
<dbReference type="Gene3D" id="3.90.199.10">
    <property type="entry name" value="Topoisomerase II, domain 5"/>
    <property type="match status" value="1"/>
</dbReference>
<keyword evidence="4 8" id="KW-0067">ATP-binding</keyword>
<dbReference type="SMART" id="SM00434">
    <property type="entry name" value="TOP4c"/>
    <property type="match status" value="1"/>
</dbReference>
<evidence type="ECO:0000313" key="11">
    <source>
        <dbReference type="EMBL" id="KKS99229.1"/>
    </source>
</evidence>
<evidence type="ECO:0000256" key="7">
    <source>
        <dbReference type="ARBA" id="ARBA00023235"/>
    </source>
</evidence>
<dbReference type="Proteomes" id="UP000034646">
    <property type="component" value="Unassembled WGS sequence"/>
</dbReference>
<dbReference type="STRING" id="1618738.UV76_C0023G0015"/>
<name>A0A0G1DNL7_9BACT</name>
<dbReference type="InterPro" id="IPR013757">
    <property type="entry name" value="Topo_IIA_A_a_sf"/>
</dbReference>
<dbReference type="NCBIfam" id="TIGR01063">
    <property type="entry name" value="gyrA"/>
    <property type="match status" value="1"/>
</dbReference>
<reference evidence="11 12" key="1">
    <citation type="journal article" date="2015" name="Nature">
        <title>rRNA introns, odd ribosomes, and small enigmatic genomes across a large radiation of phyla.</title>
        <authorList>
            <person name="Brown C.T."/>
            <person name="Hug L.A."/>
            <person name="Thomas B.C."/>
            <person name="Sharon I."/>
            <person name="Castelle C.J."/>
            <person name="Singh A."/>
            <person name="Wilkins M.J."/>
            <person name="Williams K.H."/>
            <person name="Banfield J.F."/>
        </authorList>
    </citation>
    <scope>NUCLEOTIDE SEQUENCE [LARGE SCALE GENOMIC DNA]</scope>
</reference>
<dbReference type="FunFam" id="3.30.1360.40:FF:000002">
    <property type="entry name" value="DNA gyrase subunit A"/>
    <property type="match status" value="1"/>
</dbReference>
<dbReference type="InterPro" id="IPR002205">
    <property type="entry name" value="Topo_IIA_dom_A"/>
</dbReference>
<accession>A0A0G1DNL7</accession>
<dbReference type="GO" id="GO:0005737">
    <property type="term" value="C:cytoplasm"/>
    <property type="evidence" value="ECO:0007669"/>
    <property type="project" value="UniProtKB-SubCell"/>
</dbReference>
<evidence type="ECO:0000256" key="8">
    <source>
        <dbReference type="HAMAP-Rule" id="MF_01897"/>
    </source>
</evidence>
<dbReference type="GO" id="GO:0006261">
    <property type="term" value="P:DNA-templated DNA replication"/>
    <property type="evidence" value="ECO:0007669"/>
    <property type="project" value="UniProtKB-UniRule"/>
</dbReference>
<dbReference type="InterPro" id="IPR013760">
    <property type="entry name" value="Topo_IIA-like_dom_sf"/>
</dbReference>
<feature type="short sequence motif" description="GyrA-box" evidence="8">
    <location>
        <begin position="532"/>
        <end position="538"/>
    </location>
</feature>
<dbReference type="GO" id="GO:0034335">
    <property type="term" value="F:DNA negative supercoiling activity"/>
    <property type="evidence" value="ECO:0007669"/>
    <property type="project" value="UniProtKB-ARBA"/>
</dbReference>
<dbReference type="InterPro" id="IPR005743">
    <property type="entry name" value="GyrA"/>
</dbReference>
<comment type="miscellaneous">
    <text evidence="8">Few gyrases are as efficient as E.coli at forming negative supercoils. Not all organisms have 2 type II topoisomerases; in organisms with a single type II topoisomerase this enzyme also has to decatenate newly replicated chromosomes.</text>
</comment>